<organism evidence="1 2">
    <name type="scientific">Spiromyces aspiralis</name>
    <dbReference type="NCBI Taxonomy" id="68401"/>
    <lineage>
        <taxon>Eukaryota</taxon>
        <taxon>Fungi</taxon>
        <taxon>Fungi incertae sedis</taxon>
        <taxon>Zoopagomycota</taxon>
        <taxon>Kickxellomycotina</taxon>
        <taxon>Kickxellomycetes</taxon>
        <taxon>Kickxellales</taxon>
        <taxon>Kickxellaceae</taxon>
        <taxon>Spiromyces</taxon>
    </lineage>
</organism>
<evidence type="ECO:0000313" key="1">
    <source>
        <dbReference type="EMBL" id="KAJ1676329.1"/>
    </source>
</evidence>
<sequence length="149" mass="16428">DSQPRYLVDAGRSVSQQASTHTLRTPATPVTRPSARDPLQKLRRSEHQQRRRHSYQPTAVTTAAVATTAYDDYDGHGDLPPAQYHTPSRKANKRLANVYLPNGDSSPSYIGGSVRLRRNASMLRNGLSDGDGGEDKLTVMKKKSMPTLK</sequence>
<dbReference type="EMBL" id="JAMZIH010004308">
    <property type="protein sequence ID" value="KAJ1676329.1"/>
    <property type="molecule type" value="Genomic_DNA"/>
</dbReference>
<comment type="caution">
    <text evidence="1">The sequence shown here is derived from an EMBL/GenBank/DDBJ whole genome shotgun (WGS) entry which is preliminary data.</text>
</comment>
<reference evidence="1" key="1">
    <citation type="submission" date="2022-06" db="EMBL/GenBank/DDBJ databases">
        <title>Phylogenomic reconstructions and comparative analyses of Kickxellomycotina fungi.</title>
        <authorList>
            <person name="Reynolds N.K."/>
            <person name="Stajich J.E."/>
            <person name="Barry K."/>
            <person name="Grigoriev I.V."/>
            <person name="Crous P."/>
            <person name="Smith M.E."/>
        </authorList>
    </citation>
    <scope>NUCLEOTIDE SEQUENCE</scope>
    <source>
        <strain evidence="1">RSA 2271</strain>
    </source>
</reference>
<protein>
    <submittedName>
        <fullName evidence="1">Uncharacterized protein</fullName>
    </submittedName>
</protein>
<dbReference type="Proteomes" id="UP001145114">
    <property type="component" value="Unassembled WGS sequence"/>
</dbReference>
<proteinExistence type="predicted"/>
<gene>
    <name evidence="1" type="ORF">EV182_008411</name>
</gene>
<evidence type="ECO:0000313" key="2">
    <source>
        <dbReference type="Proteomes" id="UP001145114"/>
    </source>
</evidence>
<keyword evidence="2" id="KW-1185">Reference proteome</keyword>
<accession>A0ACC1HQV1</accession>
<name>A0ACC1HQV1_9FUNG</name>
<feature type="non-terminal residue" evidence="1">
    <location>
        <position position="1"/>
    </location>
</feature>